<keyword evidence="5 9" id="KW-0812">Transmembrane</keyword>
<dbReference type="AlphaFoldDB" id="A0A4Y7IWR1"/>
<evidence type="ECO:0000313" key="11">
    <source>
        <dbReference type="Proteomes" id="UP000316621"/>
    </source>
</evidence>
<dbReference type="GO" id="GO:0051119">
    <property type="term" value="F:sugar transmembrane transporter activity"/>
    <property type="evidence" value="ECO:0007669"/>
    <property type="project" value="InterPro"/>
</dbReference>
<dbReference type="FunFam" id="1.20.1280.290:FF:000002">
    <property type="entry name" value="Bidirectional sugar transporter SWEET"/>
    <property type="match status" value="1"/>
</dbReference>
<accession>A0A4Y7IWR1</accession>
<dbReference type="Proteomes" id="UP000316621">
    <property type="component" value="Chromosome 3"/>
</dbReference>
<evidence type="ECO:0000256" key="3">
    <source>
        <dbReference type="ARBA" id="ARBA00022448"/>
    </source>
</evidence>
<keyword evidence="11" id="KW-1185">Reference proteome</keyword>
<feature type="transmembrane region" description="Helical" evidence="9">
    <location>
        <begin position="44"/>
        <end position="61"/>
    </location>
</feature>
<dbReference type="Gramene" id="RZC53087">
    <property type="protein sequence ID" value="RZC53087"/>
    <property type="gene ID" value="C5167_011938"/>
</dbReference>
<protein>
    <recommendedName>
        <fullName evidence="9">Bidirectional sugar transporter SWEET</fullName>
    </recommendedName>
</protein>
<feature type="transmembrane region" description="Helical" evidence="9">
    <location>
        <begin position="128"/>
        <end position="149"/>
    </location>
</feature>
<dbReference type="EMBL" id="CM010717">
    <property type="protein sequence ID" value="RZC53087.1"/>
    <property type="molecule type" value="Genomic_DNA"/>
</dbReference>
<sequence>MAVASLSFIVGILGNIISILVFLSPITTFKRIVKKKSTENFKGIPYISTLLSTSLWTYYGLLKPGGMLIVTVNGAGAILQAIYVTLFIIYAPRDSRVKHLKLAGIFNVGFYTTVVLITFLATHGSVRLTVVGFLCAGLTLGMYASPLVSMRNVIKTKSVEYMPFALSFFLFLNGGVWSVYSVLVKDFFIGVPNAIGFVLGSAQLIVYTIYKNKATEKPMDKLEEEGSTHLVHGTVEMATYDKEMKKERSLNKMWSLPKPTVSRQLSFQKIITKSHSMNVNSLPLSDDIENQAENLVNGHDR</sequence>
<feature type="transmembrane region" description="Helical" evidence="9">
    <location>
        <begin position="161"/>
        <end position="183"/>
    </location>
</feature>
<dbReference type="OrthoDB" id="409725at2759"/>
<keyword evidence="3 9" id="KW-0813">Transport</keyword>
<reference evidence="10 11" key="1">
    <citation type="journal article" date="2018" name="Science">
        <title>The opium poppy genome and morphinan production.</title>
        <authorList>
            <person name="Guo L."/>
            <person name="Winzer T."/>
            <person name="Yang X."/>
            <person name="Li Y."/>
            <person name="Ning Z."/>
            <person name="He Z."/>
            <person name="Teodor R."/>
            <person name="Lu Y."/>
            <person name="Bowser T.A."/>
            <person name="Graham I.A."/>
            <person name="Ye K."/>
        </authorList>
    </citation>
    <scope>NUCLEOTIDE SEQUENCE [LARGE SCALE GENOMIC DNA]</scope>
    <source>
        <strain evidence="11">cv. HN1</strain>
        <tissue evidence="10">Leaves</tissue>
    </source>
</reference>
<name>A0A4Y7IWR1_PAPSO</name>
<evidence type="ECO:0000256" key="7">
    <source>
        <dbReference type="ARBA" id="ARBA00022989"/>
    </source>
</evidence>
<feature type="transmembrane region" description="Helical" evidence="9">
    <location>
        <begin position="67"/>
        <end position="90"/>
    </location>
</feature>
<dbReference type="OMA" id="VEFRFGM"/>
<dbReference type="FunFam" id="1.20.1280.290:FF:000001">
    <property type="entry name" value="Bidirectional sugar transporter SWEET"/>
    <property type="match status" value="1"/>
</dbReference>
<comment type="function">
    <text evidence="9">Mediates both low-affinity uptake and efflux of sugar across the membrane.</text>
</comment>
<dbReference type="Gene3D" id="1.20.1280.290">
    <property type="match status" value="2"/>
</dbReference>
<dbReference type="GO" id="GO:0012505">
    <property type="term" value="C:endomembrane system"/>
    <property type="evidence" value="ECO:0007669"/>
    <property type="project" value="UniProtKB-SubCell"/>
</dbReference>
<evidence type="ECO:0000256" key="9">
    <source>
        <dbReference type="RuleBase" id="RU910715"/>
    </source>
</evidence>
<evidence type="ECO:0000256" key="4">
    <source>
        <dbReference type="ARBA" id="ARBA00022597"/>
    </source>
</evidence>
<keyword evidence="7 9" id="KW-1133">Transmembrane helix</keyword>
<keyword evidence="4 9" id="KW-0762">Sugar transport</keyword>
<keyword evidence="6" id="KW-0677">Repeat</keyword>
<dbReference type="PANTHER" id="PTHR10791">
    <property type="entry name" value="RAG1-ACTIVATING PROTEIN 1"/>
    <property type="match status" value="1"/>
</dbReference>
<comment type="subcellular location">
    <subcellularLocation>
        <location evidence="9">Cell membrane</location>
        <topology evidence="9">Multi-pass membrane protein</topology>
    </subcellularLocation>
    <subcellularLocation>
        <location evidence="1">Endomembrane system</location>
        <topology evidence="1">Multi-pass membrane protein</topology>
    </subcellularLocation>
</comment>
<dbReference type="InterPro" id="IPR004316">
    <property type="entry name" value="SWEET_rpt"/>
</dbReference>
<proteinExistence type="inferred from homology"/>
<feature type="transmembrane region" description="Helical" evidence="9">
    <location>
        <begin position="102"/>
        <end position="122"/>
    </location>
</feature>
<comment type="similarity">
    <text evidence="2 9">Belongs to the SWEET sugar transporter family.</text>
</comment>
<dbReference type="InterPro" id="IPR047664">
    <property type="entry name" value="SWEET"/>
</dbReference>
<keyword evidence="8 9" id="KW-0472">Membrane</keyword>
<evidence type="ECO:0000256" key="2">
    <source>
        <dbReference type="ARBA" id="ARBA00007809"/>
    </source>
</evidence>
<dbReference type="PANTHER" id="PTHR10791:SF142">
    <property type="entry name" value="BIDIRECTIONAL SUGAR TRANSPORTER SWEET16"/>
    <property type="match status" value="1"/>
</dbReference>
<feature type="transmembrane region" description="Helical" evidence="9">
    <location>
        <begin position="6"/>
        <end position="23"/>
    </location>
</feature>
<evidence type="ECO:0000256" key="5">
    <source>
        <dbReference type="ARBA" id="ARBA00022692"/>
    </source>
</evidence>
<evidence type="ECO:0000256" key="8">
    <source>
        <dbReference type="ARBA" id="ARBA00023136"/>
    </source>
</evidence>
<organism evidence="10 11">
    <name type="scientific">Papaver somniferum</name>
    <name type="common">Opium poppy</name>
    <dbReference type="NCBI Taxonomy" id="3469"/>
    <lineage>
        <taxon>Eukaryota</taxon>
        <taxon>Viridiplantae</taxon>
        <taxon>Streptophyta</taxon>
        <taxon>Embryophyta</taxon>
        <taxon>Tracheophyta</taxon>
        <taxon>Spermatophyta</taxon>
        <taxon>Magnoliopsida</taxon>
        <taxon>Ranunculales</taxon>
        <taxon>Papaveraceae</taxon>
        <taxon>Papaveroideae</taxon>
        <taxon>Papaver</taxon>
    </lineage>
</organism>
<feature type="transmembrane region" description="Helical" evidence="9">
    <location>
        <begin position="189"/>
        <end position="210"/>
    </location>
</feature>
<dbReference type="Pfam" id="PF03083">
    <property type="entry name" value="MtN3_slv"/>
    <property type="match status" value="2"/>
</dbReference>
<evidence type="ECO:0000313" key="10">
    <source>
        <dbReference type="EMBL" id="RZC53087.1"/>
    </source>
</evidence>
<dbReference type="GO" id="GO:0005886">
    <property type="term" value="C:plasma membrane"/>
    <property type="evidence" value="ECO:0007669"/>
    <property type="project" value="UniProtKB-SubCell"/>
</dbReference>
<evidence type="ECO:0000256" key="1">
    <source>
        <dbReference type="ARBA" id="ARBA00004127"/>
    </source>
</evidence>
<gene>
    <name evidence="10" type="ORF">C5167_011938</name>
</gene>
<evidence type="ECO:0000256" key="6">
    <source>
        <dbReference type="ARBA" id="ARBA00022737"/>
    </source>
</evidence>